<gene>
    <name evidence="1" type="ordered locus">A2cp1_3637</name>
</gene>
<dbReference type="KEGG" id="acp:A2cp1_3637"/>
<evidence type="ECO:0000313" key="2">
    <source>
        <dbReference type="Proteomes" id="UP000007089"/>
    </source>
</evidence>
<protein>
    <recommendedName>
        <fullName evidence="3">Lipoprotein</fullName>
    </recommendedName>
</protein>
<keyword evidence="2" id="KW-1185">Reference proteome</keyword>
<dbReference type="PROSITE" id="PS51257">
    <property type="entry name" value="PROKAR_LIPOPROTEIN"/>
    <property type="match status" value="1"/>
</dbReference>
<name>B8J672_ANAD2</name>
<evidence type="ECO:0000313" key="1">
    <source>
        <dbReference type="EMBL" id="ACL66967.1"/>
    </source>
</evidence>
<dbReference type="EMBL" id="CP001359">
    <property type="protein sequence ID" value="ACL66967.1"/>
    <property type="molecule type" value="Genomic_DNA"/>
</dbReference>
<evidence type="ECO:0008006" key="3">
    <source>
        <dbReference type="Google" id="ProtNLM"/>
    </source>
</evidence>
<proteinExistence type="predicted"/>
<dbReference type="HOGENOM" id="CLU_1965968_0_0_7"/>
<organism evidence="1 2">
    <name type="scientific">Anaeromyxobacter dehalogenans (strain ATCC BAA-258 / DSM 21875 / 2CP-1)</name>
    <dbReference type="NCBI Taxonomy" id="455488"/>
    <lineage>
        <taxon>Bacteria</taxon>
        <taxon>Pseudomonadati</taxon>
        <taxon>Myxococcota</taxon>
        <taxon>Myxococcia</taxon>
        <taxon>Myxococcales</taxon>
        <taxon>Cystobacterineae</taxon>
        <taxon>Anaeromyxobacteraceae</taxon>
        <taxon>Anaeromyxobacter</taxon>
    </lineage>
</organism>
<accession>B8J672</accession>
<dbReference type="Proteomes" id="UP000007089">
    <property type="component" value="Chromosome"/>
</dbReference>
<sequence length="127" mass="13877">MPGRTLAAAALAAALALGCRTPEQKLLDTRRELRTTLDDLYADYREAAAPEGGEDGGVIGRLFGEVDRSWFEQQCLALGRGERPVGMSGRLETFLRERGNARACRKAADLQLEIDGLERETGGREAR</sequence>
<reference evidence="1" key="1">
    <citation type="submission" date="2009-01" db="EMBL/GenBank/DDBJ databases">
        <title>Complete sequence of Anaeromyxobacter dehalogenans 2CP-1.</title>
        <authorList>
            <consortium name="US DOE Joint Genome Institute"/>
            <person name="Lucas S."/>
            <person name="Copeland A."/>
            <person name="Lapidus A."/>
            <person name="Glavina del Rio T."/>
            <person name="Dalin E."/>
            <person name="Tice H."/>
            <person name="Bruce D."/>
            <person name="Goodwin L."/>
            <person name="Pitluck S."/>
            <person name="Saunders E."/>
            <person name="Brettin T."/>
            <person name="Detter J.C."/>
            <person name="Han C."/>
            <person name="Larimer F."/>
            <person name="Land M."/>
            <person name="Hauser L."/>
            <person name="Kyrpides N."/>
            <person name="Ovchinnikova G."/>
            <person name="Beliaev A.S."/>
            <person name="Richardson P."/>
        </authorList>
    </citation>
    <scope>NUCLEOTIDE SEQUENCE</scope>
    <source>
        <strain evidence="1">2CP-1</strain>
    </source>
</reference>
<dbReference type="AlphaFoldDB" id="B8J672"/>
<dbReference type="RefSeq" id="WP_012527551.1">
    <property type="nucleotide sequence ID" value="NC_011891.1"/>
</dbReference>